<name>A0A644XQR6_9ZZZZ</name>
<dbReference type="CDD" id="cd06088">
    <property type="entry name" value="KOW_RPL14"/>
    <property type="match status" value="1"/>
</dbReference>
<dbReference type="InterPro" id="IPR041985">
    <property type="entry name" value="Ribosomal_eL14_KOW"/>
</dbReference>
<reference evidence="4" key="1">
    <citation type="submission" date="2019-08" db="EMBL/GenBank/DDBJ databases">
        <authorList>
            <person name="Kucharzyk K."/>
            <person name="Murdoch R.W."/>
            <person name="Higgins S."/>
            <person name="Loffler F."/>
        </authorList>
    </citation>
    <scope>NUCLEOTIDE SEQUENCE</scope>
</reference>
<dbReference type="GO" id="GO:1990904">
    <property type="term" value="C:ribonucleoprotein complex"/>
    <property type="evidence" value="ECO:0007669"/>
    <property type="project" value="UniProtKB-KW"/>
</dbReference>
<feature type="region of interest" description="Disordered" evidence="3">
    <location>
        <begin position="37"/>
        <end position="71"/>
    </location>
</feature>
<evidence type="ECO:0000313" key="4">
    <source>
        <dbReference type="EMBL" id="MPM16474.1"/>
    </source>
</evidence>
<dbReference type="InterPro" id="IPR008991">
    <property type="entry name" value="Translation_prot_SH3-like_sf"/>
</dbReference>
<dbReference type="EMBL" id="VSSQ01002618">
    <property type="protein sequence ID" value="MPM16474.1"/>
    <property type="molecule type" value="Genomic_DNA"/>
</dbReference>
<accession>A0A644XQR6</accession>
<evidence type="ECO:0000256" key="1">
    <source>
        <dbReference type="ARBA" id="ARBA00022980"/>
    </source>
</evidence>
<sequence length="105" mass="12012">MEFERGQIVRSLAGHDKGRYFFVMDAEDGFLILADGKERKVDSPKRKRRKHTQSAGPWRHPVSQQLQSGALVPDSELRRALAAFREEHRGDKGGFTLGKKRHDRA</sequence>
<proteinExistence type="predicted"/>
<evidence type="ECO:0000256" key="2">
    <source>
        <dbReference type="ARBA" id="ARBA00023274"/>
    </source>
</evidence>
<dbReference type="AlphaFoldDB" id="A0A644XQR6"/>
<protein>
    <recommendedName>
        <fullName evidence="5">KOW domain-containing protein</fullName>
    </recommendedName>
</protein>
<keyword evidence="1" id="KW-0689">Ribosomal protein</keyword>
<evidence type="ECO:0008006" key="5">
    <source>
        <dbReference type="Google" id="ProtNLM"/>
    </source>
</evidence>
<gene>
    <name evidence="4" type="ORF">SDC9_62855</name>
</gene>
<dbReference type="SUPFAM" id="SSF50104">
    <property type="entry name" value="Translation proteins SH3-like domain"/>
    <property type="match status" value="1"/>
</dbReference>
<evidence type="ECO:0000256" key="3">
    <source>
        <dbReference type="SAM" id="MobiDB-lite"/>
    </source>
</evidence>
<comment type="caution">
    <text evidence="4">The sequence shown here is derived from an EMBL/GenBank/DDBJ whole genome shotgun (WGS) entry which is preliminary data.</text>
</comment>
<keyword evidence="2" id="KW-0687">Ribonucleoprotein</keyword>
<organism evidence="4">
    <name type="scientific">bioreactor metagenome</name>
    <dbReference type="NCBI Taxonomy" id="1076179"/>
    <lineage>
        <taxon>unclassified sequences</taxon>
        <taxon>metagenomes</taxon>
        <taxon>ecological metagenomes</taxon>
    </lineage>
</organism>
<dbReference type="GO" id="GO:0005840">
    <property type="term" value="C:ribosome"/>
    <property type="evidence" value="ECO:0007669"/>
    <property type="project" value="UniProtKB-KW"/>
</dbReference>